<keyword evidence="3" id="KW-1185">Reference proteome</keyword>
<dbReference type="AlphaFoldDB" id="A0AAV0XPI8"/>
<feature type="domain" description="HAT C-terminal dimerisation" evidence="1">
    <location>
        <begin position="2"/>
        <end position="43"/>
    </location>
</feature>
<dbReference type="InterPro" id="IPR012337">
    <property type="entry name" value="RNaseH-like_sf"/>
</dbReference>
<organism evidence="2 3">
    <name type="scientific">Macrosiphum euphorbiae</name>
    <name type="common">potato aphid</name>
    <dbReference type="NCBI Taxonomy" id="13131"/>
    <lineage>
        <taxon>Eukaryota</taxon>
        <taxon>Metazoa</taxon>
        <taxon>Ecdysozoa</taxon>
        <taxon>Arthropoda</taxon>
        <taxon>Hexapoda</taxon>
        <taxon>Insecta</taxon>
        <taxon>Pterygota</taxon>
        <taxon>Neoptera</taxon>
        <taxon>Paraneoptera</taxon>
        <taxon>Hemiptera</taxon>
        <taxon>Sternorrhyncha</taxon>
        <taxon>Aphidomorpha</taxon>
        <taxon>Aphidoidea</taxon>
        <taxon>Aphididae</taxon>
        <taxon>Macrosiphini</taxon>
        <taxon>Macrosiphum</taxon>
    </lineage>
</organism>
<gene>
    <name evidence="2" type="ORF">MEUPH1_LOCUS24515</name>
</gene>
<reference evidence="2 3" key="1">
    <citation type="submission" date="2023-01" db="EMBL/GenBank/DDBJ databases">
        <authorList>
            <person name="Whitehead M."/>
        </authorList>
    </citation>
    <scope>NUCLEOTIDE SEQUENCE [LARGE SCALE GENOMIC DNA]</scope>
</reference>
<comment type="caution">
    <text evidence="2">The sequence shown here is derived from an EMBL/GenBank/DDBJ whole genome shotgun (WGS) entry which is preliminary data.</text>
</comment>
<dbReference type="EMBL" id="CARXXK010000339">
    <property type="protein sequence ID" value="CAI6370390.1"/>
    <property type="molecule type" value="Genomic_DNA"/>
</dbReference>
<evidence type="ECO:0000313" key="3">
    <source>
        <dbReference type="Proteomes" id="UP001160148"/>
    </source>
</evidence>
<protein>
    <recommendedName>
        <fullName evidence="1">HAT C-terminal dimerisation domain-containing protein</fullName>
    </recommendedName>
</protein>
<evidence type="ECO:0000313" key="2">
    <source>
        <dbReference type="EMBL" id="CAI6370390.1"/>
    </source>
</evidence>
<proteinExistence type="predicted"/>
<accession>A0AAV0XPI8</accession>
<dbReference type="InterPro" id="IPR008906">
    <property type="entry name" value="HATC_C_dom"/>
</dbReference>
<dbReference type="Pfam" id="PF05699">
    <property type="entry name" value="Dimer_Tnp_hAT"/>
    <property type="match status" value="1"/>
</dbReference>
<sequence length="103" mass="11589">MRILVLPGSNAEVERLFSQMNVVKSKLRNQMRPKLLDAILSTRAGLKRNSVCCSEYNLPKSVLKHIGSTAIYSSQAELCKLVINDNNTEHPESENDTEDIILF</sequence>
<name>A0AAV0XPI8_9HEMI</name>
<evidence type="ECO:0000259" key="1">
    <source>
        <dbReference type="Pfam" id="PF05699"/>
    </source>
</evidence>
<dbReference type="GO" id="GO:0046983">
    <property type="term" value="F:protein dimerization activity"/>
    <property type="evidence" value="ECO:0007669"/>
    <property type="project" value="InterPro"/>
</dbReference>
<dbReference type="SUPFAM" id="SSF53098">
    <property type="entry name" value="Ribonuclease H-like"/>
    <property type="match status" value="1"/>
</dbReference>
<dbReference type="Proteomes" id="UP001160148">
    <property type="component" value="Unassembled WGS sequence"/>
</dbReference>